<evidence type="ECO:0000256" key="1">
    <source>
        <dbReference type="ARBA" id="ARBA00022529"/>
    </source>
</evidence>
<dbReference type="InterPro" id="IPR002901">
    <property type="entry name" value="MGlyc_endo_b_GlcNAc-like_dom"/>
</dbReference>
<keyword evidence="8" id="KW-1185">Reference proteome</keyword>
<reference evidence="8" key="1">
    <citation type="journal article" date="2019" name="Int. J. Syst. Evol. Microbiol.">
        <title>The Global Catalogue of Microorganisms (GCM) 10K type strain sequencing project: providing services to taxonomists for standard genome sequencing and annotation.</title>
        <authorList>
            <consortium name="The Broad Institute Genomics Platform"/>
            <consortium name="The Broad Institute Genome Sequencing Center for Infectious Disease"/>
            <person name="Wu L."/>
            <person name="Ma J."/>
        </authorList>
    </citation>
    <scope>NUCLEOTIDE SEQUENCE [LARGE SCALE GENOMIC DNA]</scope>
    <source>
        <strain evidence="8">JCM 17664</strain>
    </source>
</reference>
<evidence type="ECO:0000313" key="8">
    <source>
        <dbReference type="Proteomes" id="UP001501207"/>
    </source>
</evidence>
<organism evidence="7 8">
    <name type="scientific">Compostibacter hankyongensis</name>
    <dbReference type="NCBI Taxonomy" id="1007089"/>
    <lineage>
        <taxon>Bacteria</taxon>
        <taxon>Pseudomonadati</taxon>
        <taxon>Bacteroidota</taxon>
        <taxon>Chitinophagia</taxon>
        <taxon>Chitinophagales</taxon>
        <taxon>Chitinophagaceae</taxon>
        <taxon>Compostibacter</taxon>
    </lineage>
</organism>
<dbReference type="PANTHER" id="PTHR33308">
    <property type="entry name" value="PEPTIDOGLYCAN HYDROLASE FLGJ"/>
    <property type="match status" value="1"/>
</dbReference>
<evidence type="ECO:0000259" key="6">
    <source>
        <dbReference type="PROSITE" id="PS51782"/>
    </source>
</evidence>
<dbReference type="SUPFAM" id="SSF54106">
    <property type="entry name" value="LysM domain"/>
    <property type="match status" value="1"/>
</dbReference>
<gene>
    <name evidence="7" type="ORF">GCM10023143_23810</name>
</gene>
<dbReference type="Gene3D" id="3.10.350.10">
    <property type="entry name" value="LysM domain"/>
    <property type="match status" value="1"/>
</dbReference>
<keyword evidence="2" id="KW-0081">Bacteriolytic enzyme</keyword>
<dbReference type="SMART" id="SM00257">
    <property type="entry name" value="LysM"/>
    <property type="match status" value="2"/>
</dbReference>
<dbReference type="InterPro" id="IPR018392">
    <property type="entry name" value="LysM"/>
</dbReference>
<dbReference type="Gene3D" id="1.10.530.10">
    <property type="match status" value="1"/>
</dbReference>
<keyword evidence="3" id="KW-0378">Hydrolase</keyword>
<proteinExistence type="predicted"/>
<evidence type="ECO:0000256" key="3">
    <source>
        <dbReference type="ARBA" id="ARBA00022801"/>
    </source>
</evidence>
<dbReference type="InterPro" id="IPR036779">
    <property type="entry name" value="LysM_dom_sf"/>
</dbReference>
<evidence type="ECO:0000256" key="2">
    <source>
        <dbReference type="ARBA" id="ARBA00022638"/>
    </source>
</evidence>
<dbReference type="PROSITE" id="PS51782">
    <property type="entry name" value="LYSM"/>
    <property type="match status" value="1"/>
</dbReference>
<sequence length="531" mass="58154">MINRLIMRRYNLRLDQPGRGVRILFCLTGLGFCFGAKAQSRVDAESYIAAYKTLAETEMLRTGVPAAISLAQGILESDAGNSWLVQHSNNHFGIKCKNNWQGATVLYDDDSRNECFRKYASATDSWHDHSDFIRSSPRYASLFDLDPLDYKAWATGLKKAGYATSKTYVERLLTVIDRYGLQRYSIEALANKKQTGRTAFATMLDKKVNADERERGTPAPAVQQPPAPVAVVRYPAGIFRINGKKVMYMKRGSALLPVADQFKVKLRRLVKYNELQGDAPLKKDMLVYLQQKGKTGSHAVHKVLPGEDVRTIAQREGIRLKNLYKLNRMRQGDEPAVGAVLYLQHRAEHAPALLGETVAPALAGRPGGQAADPGTPVSVSRSKAPEEREDIPAAAAVPDVAGEEEAASPARKEKKRDRPADIVLPMDEAPAASPAETDPAAQAAPQTAQPSSPAAASRPDNRKAAVKKAAPPAKHAVAKRGASGKVYHTVRSGDTLYDLGKRYGVSVAKLKQWNKLKDSKIRIGQKLIVKE</sequence>
<evidence type="ECO:0000256" key="4">
    <source>
        <dbReference type="ARBA" id="ARBA00032108"/>
    </source>
</evidence>
<dbReference type="EMBL" id="BAABFN010000005">
    <property type="protein sequence ID" value="GAA4313506.1"/>
    <property type="molecule type" value="Genomic_DNA"/>
</dbReference>
<feature type="domain" description="LysM" evidence="6">
    <location>
        <begin position="486"/>
        <end position="529"/>
    </location>
</feature>
<accession>A0ABP8FYB0</accession>
<keyword evidence="1" id="KW-0929">Antimicrobial</keyword>
<evidence type="ECO:0000256" key="5">
    <source>
        <dbReference type="SAM" id="MobiDB-lite"/>
    </source>
</evidence>
<name>A0ABP8FYB0_9BACT</name>
<dbReference type="Pfam" id="PF01476">
    <property type="entry name" value="LysM"/>
    <property type="match status" value="2"/>
</dbReference>
<dbReference type="PANTHER" id="PTHR33308:SF9">
    <property type="entry name" value="PEPTIDOGLYCAN HYDROLASE FLGJ"/>
    <property type="match status" value="1"/>
</dbReference>
<comment type="caution">
    <text evidence="7">The sequence shown here is derived from an EMBL/GenBank/DDBJ whole genome shotgun (WGS) entry which is preliminary data.</text>
</comment>
<dbReference type="InterPro" id="IPR051056">
    <property type="entry name" value="Glycosyl_Hydrolase_73"/>
</dbReference>
<dbReference type="Proteomes" id="UP001501207">
    <property type="component" value="Unassembled WGS sequence"/>
</dbReference>
<feature type="region of interest" description="Disordered" evidence="5">
    <location>
        <begin position="363"/>
        <end position="483"/>
    </location>
</feature>
<protein>
    <recommendedName>
        <fullName evidence="4">Peptidoglycan hydrolase</fullName>
    </recommendedName>
</protein>
<dbReference type="SMART" id="SM00047">
    <property type="entry name" value="LYZ2"/>
    <property type="match status" value="1"/>
</dbReference>
<feature type="compositionally biased region" description="Low complexity" evidence="5">
    <location>
        <begin position="427"/>
        <end position="457"/>
    </location>
</feature>
<dbReference type="Pfam" id="PF01832">
    <property type="entry name" value="Glucosaminidase"/>
    <property type="match status" value="1"/>
</dbReference>
<dbReference type="RefSeq" id="WP_344979574.1">
    <property type="nucleotide sequence ID" value="NZ_BAABFN010000005.1"/>
</dbReference>
<evidence type="ECO:0000313" key="7">
    <source>
        <dbReference type="EMBL" id="GAA4313506.1"/>
    </source>
</evidence>
<dbReference type="CDD" id="cd00118">
    <property type="entry name" value="LysM"/>
    <property type="match status" value="2"/>
</dbReference>